<dbReference type="SUPFAM" id="SSF56091">
    <property type="entry name" value="DNA ligase/mRNA capping enzyme, catalytic domain"/>
    <property type="match status" value="1"/>
</dbReference>
<dbReference type="KEGG" id="vg:13993915"/>
<proteinExistence type="predicted"/>
<dbReference type="InterPro" id="IPR021122">
    <property type="entry name" value="RNA_ligase_dom_REL/Rnl2"/>
</dbReference>
<protein>
    <submittedName>
        <fullName evidence="3">RNA ligase</fullName>
    </submittedName>
</protein>
<keyword evidence="4" id="KW-1185">Reference proteome</keyword>
<evidence type="ECO:0000256" key="1">
    <source>
        <dbReference type="SAM" id="MobiDB-lite"/>
    </source>
</evidence>
<dbReference type="OrthoDB" id="2887at10239"/>
<dbReference type="Proteomes" id="UP000000457">
    <property type="component" value="Segment"/>
</dbReference>
<sequence length="421" mass="47840">MSEFVTEGRRLVTIRKINEINPIPNADAIEVATIDGWNVVTKKGEFSVGDYCVFFEIDSFLPANDPRFSFLAKNGTKTDEAGAERIRLRSVKLRGQLSQGLALPVSAFSDFFFRINDRVMYCLAPDAETIMGHALQDLKELEESRVGIEKFLNVTKYERPDERNGGTGAGKAKTAGNFPIMIPKTDEDRVQNVFGKFKQTMQGVPFRKSLKLDGSSQTIAYFNNPDFFVDKVDDEVVAWDEESQELKVLEVKPYPFQWESSQVVVCSRNLALKFDESTAFWKAALKDDIPARLKKYCEDHDRQLALQGECMGPGIQGNREQLEEHEFYCFRIWDIDNQNFLDDADFIEVTRILGINIVPQGEIVYFFDEYETIKDALASADHASIVHPIAEGDVYKSTVKVNGQTIHFKVINDKFLLKCED</sequence>
<gene>
    <name evidence="3" type="ORF">GAP32_175</name>
</gene>
<accession>K4F9J5</accession>
<dbReference type="Gene3D" id="3.30.470.30">
    <property type="entry name" value="DNA ligase/mRNA capping enzyme"/>
    <property type="match status" value="1"/>
</dbReference>
<dbReference type="GO" id="GO:0016874">
    <property type="term" value="F:ligase activity"/>
    <property type="evidence" value="ECO:0007669"/>
    <property type="project" value="UniProtKB-KW"/>
</dbReference>
<dbReference type="Pfam" id="PF09414">
    <property type="entry name" value="RNA_ligase"/>
    <property type="match status" value="1"/>
</dbReference>
<dbReference type="EMBL" id="JN882285">
    <property type="protein sequence ID" value="AFC21625.1"/>
    <property type="molecule type" value="Genomic_DNA"/>
</dbReference>
<dbReference type="Pfam" id="PF21189">
    <property type="entry name" value="PHA02142"/>
    <property type="match status" value="1"/>
</dbReference>
<dbReference type="RefSeq" id="YP_006987280.1">
    <property type="nucleotide sequence ID" value="NC_019401.1"/>
</dbReference>
<evidence type="ECO:0000313" key="3">
    <source>
        <dbReference type="EMBL" id="AFC21625.1"/>
    </source>
</evidence>
<keyword evidence="3" id="KW-0436">Ligase</keyword>
<dbReference type="GeneID" id="13993915"/>
<feature type="domain" description="RNA ligase" evidence="2">
    <location>
        <begin position="211"/>
        <end position="410"/>
    </location>
</feature>
<reference evidence="3 4" key="1">
    <citation type="journal article" date="2014" name="Virology">
        <title>Supersize me: Cronobacter sakazakii phage GAP32.</title>
        <authorList>
            <person name="Abbasifar R."/>
            <person name="Griffiths M.W."/>
            <person name="Sabour P.M."/>
            <person name="Ackermann H.-W."/>
            <person name="Vandersteegen K."/>
            <person name="Lavigne R."/>
            <person name="Noben J.-P."/>
            <person name="Villa A.A."/>
            <person name="Abbasifar A."/>
            <person name="Nash J.H.E."/>
            <person name="Kropinski A.M."/>
        </authorList>
    </citation>
    <scope>NUCLEOTIDE SEQUENCE [LARGE SCALE GENOMIC DNA]</scope>
    <source>
        <strain evidence="3">GAP-32</strain>
    </source>
</reference>
<evidence type="ECO:0000259" key="2">
    <source>
        <dbReference type="Pfam" id="PF09414"/>
    </source>
</evidence>
<name>K4F9J5_9CAUD</name>
<feature type="region of interest" description="Disordered" evidence="1">
    <location>
        <begin position="159"/>
        <end position="178"/>
    </location>
</feature>
<evidence type="ECO:0000313" key="4">
    <source>
        <dbReference type="Proteomes" id="UP000000457"/>
    </source>
</evidence>
<organism evidence="3 4">
    <name type="scientific">Cronobacter phage vB_CsaM_GAP32</name>
    <dbReference type="NCBI Taxonomy" id="1141136"/>
    <lineage>
        <taxon>Viruses</taxon>
        <taxon>Duplodnaviria</taxon>
        <taxon>Heunggongvirae</taxon>
        <taxon>Uroviricota</taxon>
        <taxon>Caudoviricetes</taxon>
        <taxon>Mimasvirus</taxon>
        <taxon>Mimasvirus GAP32</taxon>
    </lineage>
</organism>